<evidence type="ECO:0000256" key="1">
    <source>
        <dbReference type="SAM" id="Phobius"/>
    </source>
</evidence>
<dbReference type="VEuPathDB" id="VectorBase:GBRI006990"/>
<evidence type="ECO:0000313" key="2">
    <source>
        <dbReference type="EnsemblMetazoa" id="GBRI006990-PA"/>
    </source>
</evidence>
<keyword evidence="1" id="KW-0472">Membrane</keyword>
<evidence type="ECO:0000313" key="3">
    <source>
        <dbReference type="Proteomes" id="UP000091820"/>
    </source>
</evidence>
<dbReference type="Proteomes" id="UP000091820">
    <property type="component" value="Unassembled WGS sequence"/>
</dbReference>
<protein>
    <submittedName>
        <fullName evidence="2">Uncharacterized protein</fullName>
    </submittedName>
</protein>
<sequence length="111" mass="12359">MAITRFSSTIDGSHLHFGIDKDFGFVTLSILRSFLAAQLHRAKRRKKELSSERRQKTHIIGVIVIVVVVAILVFVVMTKIKKTPVINASIMSQATSKSEKVTAFNTKLAAY</sequence>
<keyword evidence="1" id="KW-0812">Transmembrane</keyword>
<reference evidence="2" key="2">
    <citation type="submission" date="2020-05" db="UniProtKB">
        <authorList>
            <consortium name="EnsemblMetazoa"/>
        </authorList>
    </citation>
    <scope>IDENTIFICATION</scope>
    <source>
        <strain evidence="2">IAEA</strain>
    </source>
</reference>
<reference evidence="3" key="1">
    <citation type="submission" date="2014-03" db="EMBL/GenBank/DDBJ databases">
        <authorList>
            <person name="Aksoy S."/>
            <person name="Warren W."/>
            <person name="Wilson R.K."/>
        </authorList>
    </citation>
    <scope>NUCLEOTIDE SEQUENCE [LARGE SCALE GENOMIC DNA]</scope>
    <source>
        <strain evidence="3">IAEA</strain>
    </source>
</reference>
<dbReference type="AlphaFoldDB" id="A0A1A9W5G1"/>
<organism evidence="2 3">
    <name type="scientific">Glossina brevipalpis</name>
    <dbReference type="NCBI Taxonomy" id="37001"/>
    <lineage>
        <taxon>Eukaryota</taxon>
        <taxon>Metazoa</taxon>
        <taxon>Ecdysozoa</taxon>
        <taxon>Arthropoda</taxon>
        <taxon>Hexapoda</taxon>
        <taxon>Insecta</taxon>
        <taxon>Pterygota</taxon>
        <taxon>Neoptera</taxon>
        <taxon>Endopterygota</taxon>
        <taxon>Diptera</taxon>
        <taxon>Brachycera</taxon>
        <taxon>Muscomorpha</taxon>
        <taxon>Hippoboscoidea</taxon>
        <taxon>Glossinidae</taxon>
        <taxon>Glossina</taxon>
    </lineage>
</organism>
<feature type="transmembrane region" description="Helical" evidence="1">
    <location>
        <begin position="59"/>
        <end position="77"/>
    </location>
</feature>
<dbReference type="EnsemblMetazoa" id="GBRI006990-RA">
    <property type="protein sequence ID" value="GBRI006990-PA"/>
    <property type="gene ID" value="GBRI006990"/>
</dbReference>
<name>A0A1A9W5G1_9MUSC</name>
<proteinExistence type="predicted"/>
<keyword evidence="1" id="KW-1133">Transmembrane helix</keyword>
<keyword evidence="3" id="KW-1185">Reference proteome</keyword>
<accession>A0A1A9W5G1</accession>